<sequence length="119" mass="14771">MDVFNFYWYYLESLFYGFPFIIRVTVILVTALLLMYLFFLIRIFYIAYRQKKMVKRKEKIRLKYEDKIKDIIYQKNNLSVSQTRNILGIDHNKLRRWEKEYITHILLDIIEDEHGVKYT</sequence>
<keyword evidence="3" id="KW-1185">Reference proteome</keyword>
<keyword evidence="1" id="KW-1133">Transmembrane helix</keyword>
<proteinExistence type="predicted"/>
<reference evidence="2 3" key="1">
    <citation type="submission" date="2020-08" db="EMBL/GenBank/DDBJ databases">
        <title>Genomic Encyclopedia of Type Strains, Phase IV (KMG-IV): sequencing the most valuable type-strain genomes for metagenomic binning, comparative biology and taxonomic classification.</title>
        <authorList>
            <person name="Goeker M."/>
        </authorList>
    </citation>
    <scope>NUCLEOTIDE SEQUENCE [LARGE SCALE GENOMIC DNA]</scope>
    <source>
        <strain evidence="2 3">DSM 29568</strain>
    </source>
</reference>
<accession>A0A840EJB8</accession>
<comment type="caution">
    <text evidence="2">The sequence shown here is derived from an EMBL/GenBank/DDBJ whole genome shotgun (WGS) entry which is preliminary data.</text>
</comment>
<evidence type="ECO:0000256" key="1">
    <source>
        <dbReference type="SAM" id="Phobius"/>
    </source>
</evidence>
<evidence type="ECO:0000313" key="3">
    <source>
        <dbReference type="Proteomes" id="UP000553034"/>
    </source>
</evidence>
<keyword evidence="1" id="KW-0472">Membrane</keyword>
<organism evidence="2 3">
    <name type="scientific">Mesonia hippocampi</name>
    <dbReference type="NCBI Taxonomy" id="1628250"/>
    <lineage>
        <taxon>Bacteria</taxon>
        <taxon>Pseudomonadati</taxon>
        <taxon>Bacteroidota</taxon>
        <taxon>Flavobacteriia</taxon>
        <taxon>Flavobacteriales</taxon>
        <taxon>Flavobacteriaceae</taxon>
        <taxon>Mesonia</taxon>
    </lineage>
</organism>
<dbReference type="EMBL" id="JACIFO010000002">
    <property type="protein sequence ID" value="MBB4118469.1"/>
    <property type="molecule type" value="Genomic_DNA"/>
</dbReference>
<keyword evidence="1" id="KW-0812">Transmembrane</keyword>
<evidence type="ECO:0000313" key="2">
    <source>
        <dbReference type="EMBL" id="MBB4118469.1"/>
    </source>
</evidence>
<gene>
    <name evidence="2" type="ORF">GGR32_000743</name>
</gene>
<dbReference type="AlphaFoldDB" id="A0A840EJB8"/>
<feature type="transmembrane region" description="Helical" evidence="1">
    <location>
        <begin position="20"/>
        <end position="48"/>
    </location>
</feature>
<protein>
    <submittedName>
        <fullName evidence="2">Uncharacterized protein</fullName>
    </submittedName>
</protein>
<dbReference type="Proteomes" id="UP000553034">
    <property type="component" value="Unassembled WGS sequence"/>
</dbReference>
<name>A0A840EJB8_9FLAO</name>